<feature type="region of interest" description="Disordered" evidence="1">
    <location>
        <begin position="626"/>
        <end position="668"/>
    </location>
</feature>
<sequence length="668" mass="72388">MLLGALACSVASPRGAVGFSRRQMSVEGQICVSQHRPQGATKAAGRETATHAQPTTPAARLDQNQLCPSARCALLKERLFRPAVASAKTGQPGREIDAISSLLHDTLDKLIAIIWFRNSWPSTSGDWRHLVIWTLDCRRLTCFCCCKMESPIKNTKIHLPSRPTGTEGSTPYCPSVHRMQGRVLAVGLRTVLACQWATLPQTLPIDGRRLSGPLLVAPHRPMAHGPWTSHQGTAVPLPGEGNRGRQTGPIPGSSPEPTDSSLFSWLLTSTGRTGSMAHGPRGLVGRTKARYGPRTRSHPSLVRVGPAAAGLLDVQDDKIPSQDPTLDARHLVELGHQRAPALDVPSPSSKVSRVESSCAESRPPSTGRDTVGGRLCNLHYKLAILPSGTFRGVLAAAAANLTLQRHSKFDTSSSQALSVLRCRRGETIARESRFEALPMSERQSAWVVGDAQGPDSLAKTLGSTFLPKGCQCDETSPLKSLGHLLAQSPDPDSPTAQRKFTGWTPTERRPSEASKGRLAAATAEESGPSNPRTLQDAGAEAQCSSVWDARDEIGETSSRRGASEDLVLESTKTVRKRRDTPRENTRTIPRDGERGVRMRLLQTPGSIHPSRQGFQQVIAPYCRRTLESGEQQDVDRQRHRPGPPKSSREARAASVARQGKEGRLGWWK</sequence>
<feature type="region of interest" description="Disordered" evidence="1">
    <location>
        <begin position="482"/>
        <end position="590"/>
    </location>
</feature>
<feature type="compositionally biased region" description="Basic residues" evidence="1">
    <location>
        <begin position="287"/>
        <end position="297"/>
    </location>
</feature>
<feature type="compositionally biased region" description="Low complexity" evidence="1">
    <location>
        <begin position="344"/>
        <end position="357"/>
    </location>
</feature>
<dbReference type="EMBL" id="WIGM01000679">
    <property type="protein sequence ID" value="KAF6816288.1"/>
    <property type="molecule type" value="Genomic_DNA"/>
</dbReference>
<proteinExistence type="predicted"/>
<feature type="region of interest" description="Disordered" evidence="1">
    <location>
        <begin position="340"/>
        <end position="368"/>
    </location>
</feature>
<feature type="compositionally biased region" description="Basic and acidic residues" evidence="1">
    <location>
        <begin position="548"/>
        <end position="563"/>
    </location>
</feature>
<accession>A0A8H6N1N9</accession>
<evidence type="ECO:0000256" key="1">
    <source>
        <dbReference type="SAM" id="MobiDB-lite"/>
    </source>
</evidence>
<feature type="compositionally biased region" description="Basic and acidic residues" evidence="1">
    <location>
        <begin position="658"/>
        <end position="668"/>
    </location>
</feature>
<keyword evidence="3" id="KW-1185">Reference proteome</keyword>
<name>A0A8H6N1N9_9PEZI</name>
<feature type="compositionally biased region" description="Low complexity" evidence="1">
    <location>
        <begin position="50"/>
        <end position="59"/>
    </location>
</feature>
<dbReference type="Proteomes" id="UP000639643">
    <property type="component" value="Unassembled WGS sequence"/>
</dbReference>
<gene>
    <name evidence="2" type="ORF">CMUS01_12291</name>
</gene>
<evidence type="ECO:0000313" key="3">
    <source>
        <dbReference type="Proteomes" id="UP000639643"/>
    </source>
</evidence>
<protein>
    <submittedName>
        <fullName evidence="2">Uncharacterized protein</fullName>
    </submittedName>
</protein>
<feature type="region of interest" description="Disordered" evidence="1">
    <location>
        <begin position="36"/>
        <end position="60"/>
    </location>
</feature>
<organism evidence="2 3">
    <name type="scientific">Colletotrichum musicola</name>
    <dbReference type="NCBI Taxonomy" id="2175873"/>
    <lineage>
        <taxon>Eukaryota</taxon>
        <taxon>Fungi</taxon>
        <taxon>Dikarya</taxon>
        <taxon>Ascomycota</taxon>
        <taxon>Pezizomycotina</taxon>
        <taxon>Sordariomycetes</taxon>
        <taxon>Hypocreomycetidae</taxon>
        <taxon>Glomerellales</taxon>
        <taxon>Glomerellaceae</taxon>
        <taxon>Colletotrichum</taxon>
        <taxon>Colletotrichum orchidearum species complex</taxon>
    </lineage>
</organism>
<evidence type="ECO:0000313" key="2">
    <source>
        <dbReference type="EMBL" id="KAF6816288.1"/>
    </source>
</evidence>
<dbReference type="AlphaFoldDB" id="A0A8H6N1N9"/>
<feature type="compositionally biased region" description="Basic and acidic residues" evidence="1">
    <location>
        <begin position="506"/>
        <end position="515"/>
    </location>
</feature>
<feature type="compositionally biased region" description="Basic and acidic residues" evidence="1">
    <location>
        <begin position="580"/>
        <end position="590"/>
    </location>
</feature>
<feature type="region of interest" description="Disordered" evidence="1">
    <location>
        <begin position="274"/>
        <end position="301"/>
    </location>
</feature>
<feature type="region of interest" description="Disordered" evidence="1">
    <location>
        <begin position="239"/>
        <end position="259"/>
    </location>
</feature>
<comment type="caution">
    <text evidence="2">The sequence shown here is derived from an EMBL/GenBank/DDBJ whole genome shotgun (WGS) entry which is preliminary data.</text>
</comment>
<reference evidence="2" key="1">
    <citation type="journal article" date="2020" name="Phytopathology">
        <title>Genome Sequence Resources of Colletotrichum truncatum, C. plurivorum, C. musicola, and C. sojae: Four Species Pathogenic to Soybean (Glycine max).</title>
        <authorList>
            <person name="Rogerio F."/>
            <person name="Boufleur T.R."/>
            <person name="Ciampi-Guillardi M."/>
            <person name="Sukno S.A."/>
            <person name="Thon M.R."/>
            <person name="Massola Junior N.S."/>
            <person name="Baroncelli R."/>
        </authorList>
    </citation>
    <scope>NUCLEOTIDE SEQUENCE</scope>
    <source>
        <strain evidence="2">LFN0074</strain>
    </source>
</reference>